<keyword evidence="2" id="KW-1185">Reference proteome</keyword>
<proteinExistence type="predicted"/>
<dbReference type="EMBL" id="LSRX01000013">
    <property type="protein sequence ID" value="OLQ14626.1"/>
    <property type="molecule type" value="Genomic_DNA"/>
</dbReference>
<sequence length="232" mass="26028">MAILWCGQIDRMSAEIVHMGFDSIKWEAGYTALHYAAEHIDDARALGVESPVQVPLRIVELLCSLAVDVSAKDDKARTVKDVLQTFWGDPSTFSLQNGDNVKSINKFRKQAGMLILSYAVPIVSIVVSSEPSTASTTSTIKEEGDEEMFRAARQCRGFLHKYPTSGRHFWRIRGNFRNWKSAGYFAVLRRHGSWELGYWVDDASVGEAGVQICYREDGNDKKLLAVARDLLH</sequence>
<reference evidence="1 2" key="1">
    <citation type="submission" date="2016-02" db="EMBL/GenBank/DDBJ databases">
        <title>Genome analysis of coral dinoflagellate symbionts highlights evolutionary adaptations to a symbiotic lifestyle.</title>
        <authorList>
            <person name="Aranda M."/>
            <person name="Li Y."/>
            <person name="Liew Y.J."/>
            <person name="Baumgarten S."/>
            <person name="Simakov O."/>
            <person name="Wilson M."/>
            <person name="Piel J."/>
            <person name="Ashoor H."/>
            <person name="Bougouffa S."/>
            <person name="Bajic V.B."/>
            <person name="Ryu T."/>
            <person name="Ravasi T."/>
            <person name="Bayer T."/>
            <person name="Micklem G."/>
            <person name="Kim H."/>
            <person name="Bhak J."/>
            <person name="Lajeunesse T.C."/>
            <person name="Voolstra C.R."/>
        </authorList>
    </citation>
    <scope>NUCLEOTIDE SEQUENCE [LARGE SCALE GENOMIC DNA]</scope>
    <source>
        <strain evidence="1 2">CCMP2467</strain>
    </source>
</reference>
<gene>
    <name evidence="1" type="ORF">AK812_SmicGene1228</name>
</gene>
<evidence type="ECO:0000313" key="1">
    <source>
        <dbReference type="EMBL" id="OLQ14626.1"/>
    </source>
</evidence>
<organism evidence="1 2">
    <name type="scientific">Symbiodinium microadriaticum</name>
    <name type="common">Dinoflagellate</name>
    <name type="synonym">Zooxanthella microadriatica</name>
    <dbReference type="NCBI Taxonomy" id="2951"/>
    <lineage>
        <taxon>Eukaryota</taxon>
        <taxon>Sar</taxon>
        <taxon>Alveolata</taxon>
        <taxon>Dinophyceae</taxon>
        <taxon>Suessiales</taxon>
        <taxon>Symbiodiniaceae</taxon>
        <taxon>Symbiodinium</taxon>
    </lineage>
</organism>
<protein>
    <submittedName>
        <fullName evidence="1">Uncharacterized protein</fullName>
    </submittedName>
</protein>
<comment type="caution">
    <text evidence="1">The sequence shown here is derived from an EMBL/GenBank/DDBJ whole genome shotgun (WGS) entry which is preliminary data.</text>
</comment>
<dbReference type="Proteomes" id="UP000186817">
    <property type="component" value="Unassembled WGS sequence"/>
</dbReference>
<dbReference type="AlphaFoldDB" id="A0A1Q9F4N0"/>
<name>A0A1Q9F4N0_SYMMI</name>
<accession>A0A1Q9F4N0</accession>
<evidence type="ECO:0000313" key="2">
    <source>
        <dbReference type="Proteomes" id="UP000186817"/>
    </source>
</evidence>